<feature type="signal peptide" evidence="1">
    <location>
        <begin position="1"/>
        <end position="29"/>
    </location>
</feature>
<dbReference type="EMBL" id="WFLN01000004">
    <property type="protein sequence ID" value="KAB8033186.1"/>
    <property type="molecule type" value="Genomic_DNA"/>
</dbReference>
<evidence type="ECO:0000313" key="2">
    <source>
        <dbReference type="EMBL" id="KAB8033186.1"/>
    </source>
</evidence>
<sequence>MSNKKSILVNAALTGLAVGAMSVAASANAADVKCWGVNSCKAGSSGKNKAACSVKKEDIEAVKKEKMGDKYSKASVHECGSHASCGAEEKNLNWFKTTRDKCSELGGFLIEGGKVKKL</sequence>
<keyword evidence="3" id="KW-1185">Reference proteome</keyword>
<feature type="chain" id="PRO_5032646835" description="Integral membrane protein" evidence="1">
    <location>
        <begin position="30"/>
        <end position="118"/>
    </location>
</feature>
<protein>
    <recommendedName>
        <fullName evidence="4">Integral membrane protein</fullName>
    </recommendedName>
</protein>
<comment type="caution">
    <text evidence="2">The sequence shown here is derived from an EMBL/GenBank/DDBJ whole genome shotgun (WGS) entry which is preliminary data.</text>
</comment>
<dbReference type="Proteomes" id="UP000442694">
    <property type="component" value="Unassembled WGS sequence"/>
</dbReference>
<gene>
    <name evidence="2" type="ORF">GCL57_00380</name>
</gene>
<name>A0A833JEF9_9BACT</name>
<evidence type="ECO:0000313" key="3">
    <source>
        <dbReference type="Proteomes" id="UP000442694"/>
    </source>
</evidence>
<proteinExistence type="predicted"/>
<evidence type="ECO:0008006" key="4">
    <source>
        <dbReference type="Google" id="ProtNLM"/>
    </source>
</evidence>
<keyword evidence="1" id="KW-0732">Signal</keyword>
<evidence type="ECO:0000256" key="1">
    <source>
        <dbReference type="SAM" id="SignalP"/>
    </source>
</evidence>
<reference evidence="2 3" key="1">
    <citation type="submission" date="2019-10" db="EMBL/GenBank/DDBJ databases">
        <title>New genus of Silvanigrellaceae.</title>
        <authorList>
            <person name="Pitt A."/>
            <person name="Hahn M.W."/>
        </authorList>
    </citation>
    <scope>NUCLEOTIDE SEQUENCE [LARGE SCALE GENOMIC DNA]</scope>
    <source>
        <strain evidence="2 3">33A1-SZDP</strain>
    </source>
</reference>
<organism evidence="2 3">
    <name type="scientific">Fluviispira multicolorata</name>
    <dbReference type="NCBI Taxonomy" id="2654512"/>
    <lineage>
        <taxon>Bacteria</taxon>
        <taxon>Pseudomonadati</taxon>
        <taxon>Bdellovibrionota</taxon>
        <taxon>Oligoflexia</taxon>
        <taxon>Silvanigrellales</taxon>
        <taxon>Silvanigrellaceae</taxon>
        <taxon>Fluviispira</taxon>
    </lineage>
</organism>
<accession>A0A833JEF9</accession>
<dbReference type="AlphaFoldDB" id="A0A833JEF9"/>
<dbReference type="RefSeq" id="WP_152211274.1">
    <property type="nucleotide sequence ID" value="NZ_WFLN01000004.1"/>
</dbReference>